<accession>A0A1I7UWR8</accession>
<dbReference type="InterPro" id="IPR024079">
    <property type="entry name" value="MetalloPept_cat_dom_sf"/>
</dbReference>
<evidence type="ECO:0000259" key="8">
    <source>
        <dbReference type="Pfam" id="PF01431"/>
    </source>
</evidence>
<protein>
    <submittedName>
        <fullName evidence="11">Peptidase_M13 domain-containing protein</fullName>
    </submittedName>
</protein>
<keyword evidence="5" id="KW-0378">Hydrolase</keyword>
<dbReference type="InterPro" id="IPR042089">
    <property type="entry name" value="Peptidase_M13_dom_2"/>
</dbReference>
<evidence type="ECO:0000256" key="3">
    <source>
        <dbReference type="ARBA" id="ARBA00022670"/>
    </source>
</evidence>
<comment type="cofactor">
    <cofactor evidence="1">
        <name>Zn(2+)</name>
        <dbReference type="ChEBI" id="CHEBI:29105"/>
    </cofactor>
</comment>
<reference evidence="11" key="1">
    <citation type="submission" date="2016-11" db="UniProtKB">
        <authorList>
            <consortium name="WormBaseParasite"/>
        </authorList>
    </citation>
    <scope>IDENTIFICATION</scope>
</reference>
<dbReference type="Proteomes" id="UP000095282">
    <property type="component" value="Unplaced"/>
</dbReference>
<organism evidence="10 11">
    <name type="scientific">Caenorhabditis tropicalis</name>
    <dbReference type="NCBI Taxonomy" id="1561998"/>
    <lineage>
        <taxon>Eukaryota</taxon>
        <taxon>Metazoa</taxon>
        <taxon>Ecdysozoa</taxon>
        <taxon>Nematoda</taxon>
        <taxon>Chromadorea</taxon>
        <taxon>Rhabditida</taxon>
        <taxon>Rhabditina</taxon>
        <taxon>Rhabditomorpha</taxon>
        <taxon>Rhabditoidea</taxon>
        <taxon>Rhabditidae</taxon>
        <taxon>Peloderinae</taxon>
        <taxon>Caenorhabditis</taxon>
    </lineage>
</organism>
<dbReference type="AlphaFoldDB" id="A0A1I7UWR8"/>
<dbReference type="CDD" id="cd08662">
    <property type="entry name" value="M13"/>
    <property type="match status" value="1"/>
</dbReference>
<evidence type="ECO:0000256" key="2">
    <source>
        <dbReference type="ARBA" id="ARBA00007357"/>
    </source>
</evidence>
<keyword evidence="7" id="KW-0482">Metalloprotease</keyword>
<dbReference type="Gene3D" id="3.40.390.10">
    <property type="entry name" value="Collagenase (Catalytic Domain)"/>
    <property type="match status" value="1"/>
</dbReference>
<feature type="domain" description="Peptidase M13 C-terminal" evidence="8">
    <location>
        <begin position="336"/>
        <end position="539"/>
    </location>
</feature>
<dbReference type="InterPro" id="IPR008753">
    <property type="entry name" value="Peptidase_M13_N"/>
</dbReference>
<dbReference type="InterPro" id="IPR018497">
    <property type="entry name" value="Peptidase_M13_C"/>
</dbReference>
<dbReference type="GO" id="GO:0016485">
    <property type="term" value="P:protein processing"/>
    <property type="evidence" value="ECO:0007669"/>
    <property type="project" value="TreeGrafter"/>
</dbReference>
<evidence type="ECO:0000256" key="1">
    <source>
        <dbReference type="ARBA" id="ARBA00001947"/>
    </source>
</evidence>
<keyword evidence="4" id="KW-0479">Metal-binding</keyword>
<dbReference type="PANTHER" id="PTHR11733:SF7">
    <property type="entry name" value="NEPRILYSIN METALLOPEPTIDASE FAMILY-RELATED"/>
    <property type="match status" value="1"/>
</dbReference>
<dbReference type="STRING" id="1561998.A0A1I7UWR8"/>
<dbReference type="PANTHER" id="PTHR11733">
    <property type="entry name" value="ZINC METALLOPROTEASE FAMILY M13 NEPRILYSIN-RELATED"/>
    <property type="match status" value="1"/>
</dbReference>
<dbReference type="Pfam" id="PF01431">
    <property type="entry name" value="Peptidase_M13"/>
    <property type="match status" value="1"/>
</dbReference>
<evidence type="ECO:0000313" key="10">
    <source>
        <dbReference type="Proteomes" id="UP000095282"/>
    </source>
</evidence>
<keyword evidence="6" id="KW-0862">Zinc</keyword>
<dbReference type="SUPFAM" id="SSF55486">
    <property type="entry name" value="Metalloproteases ('zincins'), catalytic domain"/>
    <property type="match status" value="1"/>
</dbReference>
<dbReference type="PROSITE" id="PS51885">
    <property type="entry name" value="NEPRILYSIN"/>
    <property type="match status" value="1"/>
</dbReference>
<comment type="similarity">
    <text evidence="2">Belongs to the peptidase M13 family.</text>
</comment>
<evidence type="ECO:0000256" key="4">
    <source>
        <dbReference type="ARBA" id="ARBA00022723"/>
    </source>
</evidence>
<dbReference type="WBParaSite" id="Csp11.Scaffold630.g20115.t1">
    <property type="protein sequence ID" value="Csp11.Scaffold630.g20115.t1"/>
    <property type="gene ID" value="Csp11.Scaffold630.g20115"/>
</dbReference>
<dbReference type="Pfam" id="PF05649">
    <property type="entry name" value="Peptidase_M13_N"/>
    <property type="match status" value="1"/>
</dbReference>
<keyword evidence="3" id="KW-0645">Protease</keyword>
<sequence length="540" mass="62226">MERNFDLIHKIQPWPLVEPNFQESDFDLNDVLSKTAGYGFKTLGLLQMMSVVIPVLPIAPMPGLFWSNEKRDLFKQTVIRALKRNDVIVDQSIFEEDWKSFVDFEEELYGFRGSIIEEMVGVEDLKKAVPSMDIERIIKSFMRPKERDEMWERIKDSILIQKHPMLFGETKNLETILATTPKRTIANYLAFHLVGIMSGKEPTDCIKVVTERLPLAALRVYVRNYFDKGNLKDVSDMVNDIKKSYIKLFEESKWLHDETRINAIRKVGAMTHMIGYPEELEEPGSLDKFFESLDLSPSDSYFTAIQKTEKFYMELSIDFVAQLIRIWSYSIVLDANAFYLTMSNLLFVNVALIDDPFFDSTYPKYAKLAGVGAVLGHEMGHGFDPENRKRDENGAMKNWWTPEDSKEYQKRAKCYADEYTNYDDPHYGKNLNGSFAITEIIPDVIGVKSAWKTYKSMDMSGEPGIIGFEDYDLDKLYFQIGALTWCSSRKSKTLAEQQQDNHATPSFRVNGVFSNMKEFGETFNCPVGSPMNPIKKCELF</sequence>
<keyword evidence="10" id="KW-1185">Reference proteome</keyword>
<name>A0A1I7UWR8_9PELO</name>
<dbReference type="Gene3D" id="1.10.1380.10">
    <property type="entry name" value="Neutral endopeptidase , domain2"/>
    <property type="match status" value="1"/>
</dbReference>
<dbReference type="InterPro" id="IPR000718">
    <property type="entry name" value="Peptidase_M13"/>
</dbReference>
<dbReference type="GO" id="GO:0005886">
    <property type="term" value="C:plasma membrane"/>
    <property type="evidence" value="ECO:0007669"/>
    <property type="project" value="TreeGrafter"/>
</dbReference>
<evidence type="ECO:0000313" key="11">
    <source>
        <dbReference type="WBParaSite" id="Csp11.Scaffold630.g20115.t1"/>
    </source>
</evidence>
<proteinExistence type="inferred from homology"/>
<dbReference type="GO" id="GO:0004222">
    <property type="term" value="F:metalloendopeptidase activity"/>
    <property type="evidence" value="ECO:0007669"/>
    <property type="project" value="InterPro"/>
</dbReference>
<dbReference type="GO" id="GO:0046872">
    <property type="term" value="F:metal ion binding"/>
    <property type="evidence" value="ECO:0007669"/>
    <property type="project" value="UniProtKB-KW"/>
</dbReference>
<evidence type="ECO:0000256" key="6">
    <source>
        <dbReference type="ARBA" id="ARBA00022833"/>
    </source>
</evidence>
<evidence type="ECO:0000256" key="5">
    <source>
        <dbReference type="ARBA" id="ARBA00022801"/>
    </source>
</evidence>
<evidence type="ECO:0000259" key="9">
    <source>
        <dbReference type="Pfam" id="PF05649"/>
    </source>
</evidence>
<feature type="domain" description="Peptidase M13 N-terminal" evidence="9">
    <location>
        <begin position="119"/>
        <end position="277"/>
    </location>
</feature>
<dbReference type="eggNOG" id="KOG3624">
    <property type="taxonomic scope" value="Eukaryota"/>
</dbReference>
<evidence type="ECO:0000256" key="7">
    <source>
        <dbReference type="ARBA" id="ARBA00023049"/>
    </source>
</evidence>